<sequence length="125" mass="14674">MMKKNTKFYKFRLILSVFLVFLMFVSTIICSILSVNFVRISAALECFSIALLLFFFQKYGEQTVSKETDFWIPRKFGLGMSVNPHTKTSKRMTIFLIYFLVFAGFLLIFLYKKPVAQKLLAFIYD</sequence>
<feature type="transmembrane region" description="Helical" evidence="1">
    <location>
        <begin position="37"/>
        <end position="56"/>
    </location>
</feature>
<evidence type="ECO:0000313" key="2">
    <source>
        <dbReference type="EMBL" id="MDG5049885.1"/>
    </source>
</evidence>
<accession>A0AB35KG24</accession>
<evidence type="ECO:0000256" key="1">
    <source>
        <dbReference type="SAM" id="Phobius"/>
    </source>
</evidence>
<protein>
    <recommendedName>
        <fullName evidence="4">DUF3899 domain-containing protein</fullName>
    </recommendedName>
</protein>
<gene>
    <name evidence="2" type="ORF">OGZ38_12140</name>
</gene>
<evidence type="ECO:0000313" key="3">
    <source>
        <dbReference type="Proteomes" id="UP001152820"/>
    </source>
</evidence>
<keyword evidence="1" id="KW-0472">Membrane</keyword>
<feature type="transmembrane region" description="Helical" evidence="1">
    <location>
        <begin position="93"/>
        <end position="111"/>
    </location>
</feature>
<keyword evidence="1" id="KW-0812">Transmembrane</keyword>
<organism evidence="2 3">
    <name type="scientific">Lactococcus lactis</name>
    <dbReference type="NCBI Taxonomy" id="1358"/>
    <lineage>
        <taxon>Bacteria</taxon>
        <taxon>Bacillati</taxon>
        <taxon>Bacillota</taxon>
        <taxon>Bacilli</taxon>
        <taxon>Lactobacillales</taxon>
        <taxon>Streptococcaceae</taxon>
        <taxon>Lactococcus</taxon>
    </lineage>
</organism>
<comment type="caution">
    <text evidence="2">The sequence shown here is derived from an EMBL/GenBank/DDBJ whole genome shotgun (WGS) entry which is preliminary data.</text>
</comment>
<proteinExistence type="predicted"/>
<dbReference type="Proteomes" id="UP001152820">
    <property type="component" value="Unassembled WGS sequence"/>
</dbReference>
<reference evidence="2" key="2">
    <citation type="journal article" date="2023" name="Food Microbiol.">
        <title>Evaluation of the fermentation potential of lactic acid bacteria isolated from herbs, fruits and vegetables as starter cultures in nut-based milk alternatives.</title>
        <authorList>
            <person name="Huang W."/>
            <person name="Dong A."/>
            <person name="Pham H.T."/>
            <person name="Zhou C."/>
            <person name="Huo Z."/>
            <person name="Watjen A.P."/>
            <person name="Prakash S."/>
            <person name="Bang-Berthelsen C.H."/>
            <person name="Turner M.S."/>
        </authorList>
    </citation>
    <scope>NUCLEOTIDE SEQUENCE</scope>
    <source>
        <strain evidence="2">593</strain>
    </source>
</reference>
<evidence type="ECO:0008006" key="4">
    <source>
        <dbReference type="Google" id="ProtNLM"/>
    </source>
</evidence>
<dbReference type="AlphaFoldDB" id="A0AB35KG24"/>
<name>A0AB35KG24_9LACT</name>
<dbReference type="EMBL" id="JAOWLO010000012">
    <property type="protein sequence ID" value="MDG5049885.1"/>
    <property type="molecule type" value="Genomic_DNA"/>
</dbReference>
<reference evidence="2" key="1">
    <citation type="submission" date="2022-10" db="EMBL/GenBank/DDBJ databases">
        <authorList>
            <person name="Turner M.S."/>
            <person name="Huang W."/>
        </authorList>
    </citation>
    <scope>NUCLEOTIDE SEQUENCE</scope>
    <source>
        <strain evidence="2">593</strain>
    </source>
</reference>
<dbReference type="RefSeq" id="WP_278200387.1">
    <property type="nucleotide sequence ID" value="NZ_JAOWLO010000012.1"/>
</dbReference>
<keyword evidence="1" id="KW-1133">Transmembrane helix</keyword>